<comment type="subcellular location">
    <subcellularLocation>
        <location evidence="2 12">Secreted</location>
    </subcellularLocation>
</comment>
<evidence type="ECO:0000313" key="15">
    <source>
        <dbReference type="Proteomes" id="UP001648503"/>
    </source>
</evidence>
<evidence type="ECO:0000256" key="8">
    <source>
        <dbReference type="ARBA" id="ARBA00022801"/>
    </source>
</evidence>
<keyword evidence="9 12" id="KW-0862">Zinc</keyword>
<evidence type="ECO:0000256" key="4">
    <source>
        <dbReference type="ARBA" id="ARBA00022525"/>
    </source>
</evidence>
<dbReference type="PANTHER" id="PTHR33478">
    <property type="entry name" value="EXTRACELLULAR METALLOPROTEINASE MEP"/>
    <property type="match status" value="1"/>
</dbReference>
<comment type="cofactor">
    <cofactor evidence="1 12">
        <name>Zn(2+)</name>
        <dbReference type="ChEBI" id="CHEBI:29105"/>
    </cofactor>
</comment>
<name>A0ABQ8ETB7_9FUNG</name>
<keyword evidence="5 12" id="KW-0645">Protease</keyword>
<dbReference type="EMBL" id="JAFCIX010000575">
    <property type="protein sequence ID" value="KAH6586173.1"/>
    <property type="molecule type" value="Genomic_DNA"/>
</dbReference>
<reference evidence="14 15" key="1">
    <citation type="submission" date="2021-02" db="EMBL/GenBank/DDBJ databases">
        <title>Variation within the Batrachochytrium salamandrivorans European outbreak.</title>
        <authorList>
            <person name="Kelly M."/>
            <person name="Pasmans F."/>
            <person name="Shea T.P."/>
            <person name="Munoz J.F."/>
            <person name="Carranza S."/>
            <person name="Cuomo C.A."/>
            <person name="Martel A."/>
        </authorList>
    </citation>
    <scope>NUCLEOTIDE SEQUENCE [LARGE SCALE GENOMIC DNA]</scope>
    <source>
        <strain evidence="14 15">AMFP18/2</strain>
    </source>
</reference>
<dbReference type="Proteomes" id="UP001648503">
    <property type="component" value="Unassembled WGS sequence"/>
</dbReference>
<evidence type="ECO:0000256" key="3">
    <source>
        <dbReference type="ARBA" id="ARBA00006006"/>
    </source>
</evidence>
<dbReference type="CDD" id="cd09596">
    <property type="entry name" value="M36"/>
    <property type="match status" value="1"/>
</dbReference>
<evidence type="ECO:0000256" key="2">
    <source>
        <dbReference type="ARBA" id="ARBA00004613"/>
    </source>
</evidence>
<dbReference type="Pfam" id="PF02128">
    <property type="entry name" value="Peptidase_M36"/>
    <property type="match status" value="1"/>
</dbReference>
<keyword evidence="10 12" id="KW-0482">Metalloprotease</keyword>
<dbReference type="EC" id="3.4.24.-" evidence="12"/>
<feature type="chain" id="PRO_5044970489" description="Extracellular metalloproteinase" evidence="12">
    <location>
        <begin position="20"/>
        <end position="596"/>
    </location>
</feature>
<keyword evidence="6 12" id="KW-0479">Metal-binding</keyword>
<dbReference type="PANTHER" id="PTHR33478:SF1">
    <property type="entry name" value="EXTRACELLULAR METALLOPROTEINASE MEP"/>
    <property type="match status" value="1"/>
</dbReference>
<evidence type="ECO:0000256" key="6">
    <source>
        <dbReference type="ARBA" id="ARBA00022723"/>
    </source>
</evidence>
<evidence type="ECO:0000256" key="5">
    <source>
        <dbReference type="ARBA" id="ARBA00022670"/>
    </source>
</evidence>
<gene>
    <name evidence="14" type="ORF">BASA50_000638</name>
</gene>
<evidence type="ECO:0000256" key="11">
    <source>
        <dbReference type="ARBA" id="ARBA00023145"/>
    </source>
</evidence>
<dbReference type="InterPro" id="IPR011096">
    <property type="entry name" value="FTP_domain"/>
</dbReference>
<keyword evidence="15" id="KW-1185">Reference proteome</keyword>
<evidence type="ECO:0000256" key="12">
    <source>
        <dbReference type="RuleBase" id="RU364017"/>
    </source>
</evidence>
<evidence type="ECO:0000256" key="9">
    <source>
        <dbReference type="ARBA" id="ARBA00022833"/>
    </source>
</evidence>
<keyword evidence="11 12" id="KW-0865">Zymogen</keyword>
<dbReference type="PRINTS" id="PR00999">
    <property type="entry name" value="FUNGALYSIN"/>
</dbReference>
<keyword evidence="7 12" id="KW-0732">Signal</keyword>
<feature type="signal peptide" evidence="12">
    <location>
        <begin position="1"/>
        <end position="19"/>
    </location>
</feature>
<proteinExistence type="inferred from homology"/>
<evidence type="ECO:0000256" key="10">
    <source>
        <dbReference type="ARBA" id="ARBA00023049"/>
    </source>
</evidence>
<protein>
    <recommendedName>
        <fullName evidence="12">Extracellular metalloproteinase</fullName>
        <ecNumber evidence="12">3.4.24.-</ecNumber>
    </recommendedName>
    <alternativeName>
        <fullName evidence="12">Fungalysin</fullName>
    </alternativeName>
</protein>
<organism evidence="14 15">
    <name type="scientific">Batrachochytrium salamandrivorans</name>
    <dbReference type="NCBI Taxonomy" id="1357716"/>
    <lineage>
        <taxon>Eukaryota</taxon>
        <taxon>Fungi</taxon>
        <taxon>Fungi incertae sedis</taxon>
        <taxon>Chytridiomycota</taxon>
        <taxon>Chytridiomycota incertae sedis</taxon>
        <taxon>Chytridiomycetes</taxon>
        <taxon>Rhizophydiales</taxon>
        <taxon>Rhizophydiales incertae sedis</taxon>
        <taxon>Batrachochytrium</taxon>
    </lineage>
</organism>
<keyword evidence="4 12" id="KW-0964">Secreted</keyword>
<dbReference type="Gene3D" id="3.10.170.10">
    <property type="match status" value="1"/>
</dbReference>
<feature type="domain" description="FTP" evidence="13">
    <location>
        <begin position="85"/>
        <end position="134"/>
    </location>
</feature>
<dbReference type="SUPFAM" id="SSF55486">
    <property type="entry name" value="Metalloproteases ('zincins'), catalytic domain"/>
    <property type="match status" value="1"/>
</dbReference>
<comment type="caution">
    <text evidence="14">The sequence shown here is derived from an EMBL/GenBank/DDBJ whole genome shotgun (WGS) entry which is preliminary data.</text>
</comment>
<evidence type="ECO:0000313" key="14">
    <source>
        <dbReference type="EMBL" id="KAH6586173.1"/>
    </source>
</evidence>
<evidence type="ECO:0000256" key="1">
    <source>
        <dbReference type="ARBA" id="ARBA00001947"/>
    </source>
</evidence>
<evidence type="ECO:0000256" key="7">
    <source>
        <dbReference type="ARBA" id="ARBA00022729"/>
    </source>
</evidence>
<dbReference type="Gene3D" id="1.10.390.10">
    <property type="entry name" value="Neutral Protease Domain 2"/>
    <property type="match status" value="1"/>
</dbReference>
<accession>A0ABQ8ETB7</accession>
<comment type="similarity">
    <text evidence="3 12">Belongs to the peptidase M36 family.</text>
</comment>
<dbReference type="InterPro" id="IPR050371">
    <property type="entry name" value="Fungal_virulence_M36"/>
</dbReference>
<keyword evidence="8 12" id="KW-0378">Hydrolase</keyword>
<dbReference type="InterPro" id="IPR027268">
    <property type="entry name" value="Peptidase_M4/M1_CTD_sf"/>
</dbReference>
<dbReference type="Pfam" id="PF07504">
    <property type="entry name" value="FTP"/>
    <property type="match status" value="1"/>
</dbReference>
<dbReference type="InterPro" id="IPR001842">
    <property type="entry name" value="Peptidase_M36"/>
</dbReference>
<sequence length="596" mass="64787">MFVPALTFVLALVSSTVIAVPMVDNVYERAVASLNPSSTEFPFYFPESVYESIPHSGAPPSPSSETDDTKIATDFISKRLNLGADDFKVVDSYTDPFGITHVYGAHMANGASIANHQAAAHVKNGEVFSFSSSFNTDQHLTKRDITVSAPEATVDFAKASATASAQLGIPVDSEFEHVLEYVAQPGGKIVYAYRLQLRDNPMTKWVEVWCDATTGRVIQVIDFAKKASYRVVPLPRRDATQGFSVVTKPEFKRSSPKGWTAGKVTGGNNVVTRTIRNKTTRAIRDGVFNSKFDSKERPATIANTAAAAVNLFYVANVMHDISYQYGFTEQAGNFQKSNFGKGGKEGDQVIIKVLDPSGVDNSEFFAPLDGRPGVMLTYRTTKTTPNRSDGLDNGIIVHEYTHGISDRLTGGPATSGCLWTDEARGMGEGWSDMMSMMVLAKSSDTATTKVYIGAYAEGNAKGIRSHPYTTDMTANPLTYADLQTRILAHDVGEVWASMLWEVYWSLVTKHGFSSNLYDASQSAGNIVTMKIIIGGMPLQSCAPTFFSARNAILDADASHYKGAHRCDIYKGFAKRGLGFGATDSYINDFSVPPECQ</sequence>
<evidence type="ECO:0000259" key="13">
    <source>
        <dbReference type="Pfam" id="PF07504"/>
    </source>
</evidence>